<proteinExistence type="predicted"/>
<reference evidence="1 2" key="1">
    <citation type="journal article" date="2024" name="Plant Biotechnol. J.">
        <title>Genome and CRISPR/Cas9 system of a widespread forest tree (Populus alba) in the world.</title>
        <authorList>
            <person name="Liu Y.J."/>
            <person name="Jiang P.F."/>
            <person name="Han X.M."/>
            <person name="Li X.Y."/>
            <person name="Wang H.M."/>
            <person name="Wang Y.J."/>
            <person name="Wang X.X."/>
            <person name="Zeng Q.Y."/>
        </authorList>
    </citation>
    <scope>NUCLEOTIDE SEQUENCE [LARGE SCALE GENOMIC DNA]</scope>
    <source>
        <strain evidence="2">cv. PAL-ZL1</strain>
    </source>
</reference>
<evidence type="ECO:0000313" key="2">
    <source>
        <dbReference type="Proteomes" id="UP000309997"/>
    </source>
</evidence>
<organism evidence="1 2">
    <name type="scientific">Populus alba</name>
    <name type="common">White poplar</name>
    <dbReference type="NCBI Taxonomy" id="43335"/>
    <lineage>
        <taxon>Eukaryota</taxon>
        <taxon>Viridiplantae</taxon>
        <taxon>Streptophyta</taxon>
        <taxon>Embryophyta</taxon>
        <taxon>Tracheophyta</taxon>
        <taxon>Spermatophyta</taxon>
        <taxon>Magnoliopsida</taxon>
        <taxon>eudicotyledons</taxon>
        <taxon>Gunneridae</taxon>
        <taxon>Pentapetalae</taxon>
        <taxon>rosids</taxon>
        <taxon>fabids</taxon>
        <taxon>Malpighiales</taxon>
        <taxon>Salicaceae</taxon>
        <taxon>Saliceae</taxon>
        <taxon>Populus</taxon>
    </lineage>
</organism>
<dbReference type="EMBL" id="RCHU02000015">
    <property type="protein sequence ID" value="KAL3570554.1"/>
    <property type="molecule type" value="Genomic_DNA"/>
</dbReference>
<name>A0ACC4AWE3_POPAL</name>
<evidence type="ECO:0000313" key="1">
    <source>
        <dbReference type="EMBL" id="KAL3570554.1"/>
    </source>
</evidence>
<dbReference type="Proteomes" id="UP000309997">
    <property type="component" value="Unassembled WGS sequence"/>
</dbReference>
<accession>A0ACC4AWE3</accession>
<gene>
    <name evidence="1" type="ORF">D5086_027803</name>
</gene>
<keyword evidence="2" id="KW-1185">Reference proteome</keyword>
<protein>
    <submittedName>
        <fullName evidence="1">Uncharacterized protein</fullName>
    </submittedName>
</protein>
<sequence length="150" mass="16380">MFSDNLAKQGLHYPKKEAFACIIKHCMLPSSCRCHHPFANLFINQLNKASTADFTENPPIEDLSPPNSFLSHLITREAFLMGFVPAKGSMRSIQNFMVMLLIVVMAFIGNAMGQAPPATKNQTQSVAICCMKLLKFIAIGSCCGVGEGEP</sequence>
<comment type="caution">
    <text evidence="1">The sequence shown here is derived from an EMBL/GenBank/DDBJ whole genome shotgun (WGS) entry which is preliminary data.</text>
</comment>